<evidence type="ECO:0000313" key="7">
    <source>
        <dbReference type="EMBL" id="OCH84085.1"/>
    </source>
</evidence>
<evidence type="ECO:0000256" key="4">
    <source>
        <dbReference type="ARBA" id="ARBA00046271"/>
    </source>
</evidence>
<accession>A0A8E2DDT6</accession>
<keyword evidence="2 6" id="KW-0472">Membrane</keyword>
<dbReference type="GO" id="GO:0005778">
    <property type="term" value="C:peroxisomal membrane"/>
    <property type="evidence" value="ECO:0007669"/>
    <property type="project" value="UniProtKB-SubCell"/>
</dbReference>
<protein>
    <submittedName>
        <fullName evidence="7">Uncharacterized protein</fullName>
    </submittedName>
</protein>
<feature type="region of interest" description="Disordered" evidence="5">
    <location>
        <begin position="295"/>
        <end position="324"/>
    </location>
</feature>
<keyword evidence="6" id="KW-1133">Transmembrane helix</keyword>
<feature type="transmembrane region" description="Helical" evidence="6">
    <location>
        <begin position="177"/>
        <end position="201"/>
    </location>
</feature>
<feature type="transmembrane region" description="Helical" evidence="6">
    <location>
        <begin position="144"/>
        <end position="165"/>
    </location>
</feature>
<dbReference type="Pfam" id="PF05648">
    <property type="entry name" value="PEX11"/>
    <property type="match status" value="2"/>
</dbReference>
<dbReference type="GO" id="GO:0016559">
    <property type="term" value="P:peroxisome fission"/>
    <property type="evidence" value="ECO:0007669"/>
    <property type="project" value="InterPro"/>
</dbReference>
<gene>
    <name evidence="7" type="ORF">OBBRIDRAFT_799386</name>
</gene>
<dbReference type="PANTHER" id="PTHR12652:SF25">
    <property type="entry name" value="MICROBODY (PEROXISOME) PROLIFERATION PROTEIN PEROXIN 11C (EUROFUNG)"/>
    <property type="match status" value="1"/>
</dbReference>
<evidence type="ECO:0000256" key="3">
    <source>
        <dbReference type="ARBA" id="ARBA00023140"/>
    </source>
</evidence>
<keyword evidence="3" id="KW-0576">Peroxisome</keyword>
<comment type="subcellular location">
    <subcellularLocation>
        <location evidence="4">Peroxisome membrane</location>
    </subcellularLocation>
</comment>
<dbReference type="InterPro" id="IPR008733">
    <property type="entry name" value="PEX11"/>
</dbReference>
<evidence type="ECO:0000313" key="8">
    <source>
        <dbReference type="Proteomes" id="UP000250043"/>
    </source>
</evidence>
<keyword evidence="8" id="KW-1185">Reference proteome</keyword>
<keyword evidence="1" id="KW-0962">Peroxisome biogenesis</keyword>
<keyword evidence="6" id="KW-0812">Transmembrane</keyword>
<dbReference type="Proteomes" id="UP000250043">
    <property type="component" value="Unassembled WGS sequence"/>
</dbReference>
<dbReference type="AlphaFoldDB" id="A0A8E2DDT6"/>
<organism evidence="7 8">
    <name type="scientific">Obba rivulosa</name>
    <dbReference type="NCBI Taxonomy" id="1052685"/>
    <lineage>
        <taxon>Eukaryota</taxon>
        <taxon>Fungi</taxon>
        <taxon>Dikarya</taxon>
        <taxon>Basidiomycota</taxon>
        <taxon>Agaricomycotina</taxon>
        <taxon>Agaricomycetes</taxon>
        <taxon>Polyporales</taxon>
        <taxon>Gelatoporiaceae</taxon>
        <taxon>Obba</taxon>
    </lineage>
</organism>
<evidence type="ECO:0000256" key="1">
    <source>
        <dbReference type="ARBA" id="ARBA00022593"/>
    </source>
</evidence>
<evidence type="ECO:0000256" key="2">
    <source>
        <dbReference type="ARBA" id="ARBA00023136"/>
    </source>
</evidence>
<dbReference type="OrthoDB" id="10005898at2759"/>
<dbReference type="EMBL" id="KV722727">
    <property type="protein sequence ID" value="OCH84085.1"/>
    <property type="molecule type" value="Genomic_DNA"/>
</dbReference>
<proteinExistence type="predicted"/>
<evidence type="ECO:0000256" key="5">
    <source>
        <dbReference type="SAM" id="MobiDB-lite"/>
    </source>
</evidence>
<sequence length="324" mass="36157">MSGAAKDLSLSRLEDLTLGSFARVPTSATLDHLVRFLSTWSGSDKLFQVLQYIIKLIVPFLRFRARLQHRSGLRKAPASSVADGLAKLDSLMGDARMLFRFWGLLPIIQWLTSIERNPPPTRKLLTIERLQGWSMLAYYPLEHLYYLVSHSIIPAAIPAISLSALLSPKESAKPKLLSLNAGSLALWSCRFWAIYVVLQFVHLREDMRLLKLRERSLGKAKTTAVQAEKEDLQKRRDALWTELVSNLGNFPLTIHWSLQQGLFGNEIWVGVFGLIAALASWRSGWKATELSAPPPATVPPGIEPEKMLIGPASSQVSEENVLAP</sequence>
<evidence type="ECO:0000256" key="6">
    <source>
        <dbReference type="SAM" id="Phobius"/>
    </source>
</evidence>
<reference evidence="7 8" key="1">
    <citation type="submission" date="2016-07" db="EMBL/GenBank/DDBJ databases">
        <title>Draft genome of the white-rot fungus Obba rivulosa 3A-2.</title>
        <authorList>
            <consortium name="DOE Joint Genome Institute"/>
            <person name="Miettinen O."/>
            <person name="Riley R."/>
            <person name="Acob R."/>
            <person name="Barry K."/>
            <person name="Cullen D."/>
            <person name="De Vries R."/>
            <person name="Hainaut M."/>
            <person name="Hatakka A."/>
            <person name="Henrissat B."/>
            <person name="Hilden K."/>
            <person name="Kuo R."/>
            <person name="Labutti K."/>
            <person name="Lipzen A."/>
            <person name="Makela M.R."/>
            <person name="Sandor L."/>
            <person name="Spatafora J.W."/>
            <person name="Grigoriev I.V."/>
            <person name="Hibbett D.S."/>
        </authorList>
    </citation>
    <scope>NUCLEOTIDE SEQUENCE [LARGE SCALE GENOMIC DNA]</scope>
    <source>
        <strain evidence="7 8">3A-2</strain>
    </source>
</reference>
<name>A0A8E2DDT6_9APHY</name>
<dbReference type="PANTHER" id="PTHR12652">
    <property type="entry name" value="PEROXISOMAL BIOGENESIS FACTOR 11"/>
    <property type="match status" value="1"/>
</dbReference>